<protein>
    <recommendedName>
        <fullName evidence="2">RNA-directed RNA polymerase L</fullName>
        <ecNumber evidence="1">2.7.7.48</ecNumber>
    </recommendedName>
    <alternativeName>
        <fullName evidence="6">Large structural protein</fullName>
    </alternativeName>
    <alternativeName>
        <fullName evidence="8">Replicase</fullName>
    </alternativeName>
    <alternativeName>
        <fullName evidence="7">Transcriptase</fullName>
    </alternativeName>
</protein>
<dbReference type="Pfam" id="PF15518">
    <property type="entry name" value="L_protein_N"/>
    <property type="match status" value="1"/>
</dbReference>
<reference evidence="12" key="1">
    <citation type="journal article" date="2019" name="PLoS Pathog.">
        <title>Re-assessing the diversity of negative strand RNA viruses in insects.</title>
        <authorList>
            <person name="Kafer S."/>
            <person name="Paraskevopoulou S."/>
            <person name="Zirkel F."/>
            <person name="Wieseke N."/>
            <person name="Donath A."/>
            <person name="Petersen M."/>
            <person name="Jones T.C."/>
            <person name="Liu S."/>
            <person name="Zhou X."/>
            <person name="Middendorf M."/>
            <person name="Junglen S."/>
            <person name="Misof B."/>
            <person name="Drosten C."/>
        </authorList>
    </citation>
    <scope>NUCLEOTIDE SEQUENCE</scope>
    <source>
        <strain evidence="12">OKIAV266</strain>
    </source>
</reference>
<comment type="similarity">
    <text evidence="9">Belongs to the Bunyavirales RNA polymerase family.</text>
</comment>
<evidence type="ECO:0000256" key="5">
    <source>
        <dbReference type="ARBA" id="ARBA00022842"/>
    </source>
</evidence>
<dbReference type="InterPro" id="IPR007322">
    <property type="entry name" value="RNA_pol_bunyavir"/>
</dbReference>
<name>A0A7D7F8D7_9VIRU</name>
<dbReference type="EC" id="2.7.7.48" evidence="1"/>
<feature type="region of interest" description="Disordered" evidence="10">
    <location>
        <begin position="2095"/>
        <end position="2124"/>
    </location>
</feature>
<dbReference type="GO" id="GO:0039694">
    <property type="term" value="P:viral RNA genome replication"/>
    <property type="evidence" value="ECO:0007669"/>
    <property type="project" value="InterPro"/>
</dbReference>
<evidence type="ECO:0000256" key="4">
    <source>
        <dbReference type="ARBA" id="ARBA00022801"/>
    </source>
</evidence>
<dbReference type="InterPro" id="IPR007099">
    <property type="entry name" value="RNA-dir_pol_NSvirus"/>
</dbReference>
<keyword evidence="4" id="KW-0378">Hydrolase</keyword>
<keyword evidence="5" id="KW-0460">Magnesium</keyword>
<reference evidence="12" key="2">
    <citation type="submission" date="2020-03" db="EMBL/GenBank/DDBJ databases">
        <authorList>
            <person name="Kafer S."/>
            <person name="Paraskevopoulou S."/>
            <person name="Zirkel F."/>
            <person name="Wieseke N."/>
            <person name="Donath A."/>
            <person name="Petersen M."/>
            <person name="Jones T.C."/>
            <person name="Liu S."/>
            <person name="Zhou X."/>
            <person name="Middendorf M."/>
            <person name="Junglen S."/>
            <person name="Misof B."/>
            <person name="Drosten C."/>
        </authorList>
    </citation>
    <scope>NUCLEOTIDE SEQUENCE</scope>
    <source>
        <strain evidence="12">OKIAV266</strain>
    </source>
</reference>
<evidence type="ECO:0000256" key="2">
    <source>
        <dbReference type="ARBA" id="ARBA00018602"/>
    </source>
</evidence>
<evidence type="ECO:0000256" key="10">
    <source>
        <dbReference type="SAM" id="MobiDB-lite"/>
    </source>
</evidence>
<accession>A0A7D7F8D7</accession>
<dbReference type="PROSITE" id="PS51257">
    <property type="entry name" value="PROKAR_LIPOPROTEIN"/>
    <property type="match status" value="1"/>
</dbReference>
<sequence>MDSLQRLAEGVNWAPGVLSCSEPGHYETCRQLGGLVDELTVTPTQDSTKISWHIVPRNDTTTISSITGPMTVEVESTKIGQVGHDFVAARYSGNFDTDVRLGDALGLLNNLDDRLSPDVMLTLPDGRIWFVEVATHRGADGIHDLEEIHRVKVRKYSEAIQSRLGNRSAALLVLVVTRNHIYSTFKLWEEELLEIWVRFRIGYRVEREAERLRLISDRDQTERDRECTLLKKSLSDLKLSNIKASAGSLTAEVDEFNDVWYDSVKTKKVNYNFISKGVADCMDEAMASRKPRSECLADWRQGKDKMMTEMIERSGTTKKKSFIQIPYAVAPKLVGNDVMTSATYTNSCSTPTEHLWADALNCRLSTEGWWEEDVEVLLAEALSPTGEEWMPLAEKKRYHKSTWHRVKTPDVPDWAKRELAKKGLNAKKRKGDLDMLEKRQDSQQSFSPLVDTTDIDNFINEEYTQNWGGDGPGEELLPSLRATMKLLRKSNQLAGNSEDGLGTLEGFMLTDRFQALYQLSCVATELAISLKQNVRKDEWILKRVRGYDIHILAHPTKGSSHLFFSLLYPSGTRLYPGDIFRKLYPICDGEFLITDLASTNHDRLKNLILAPYTWLASSIHWAVSYGIRMEDLTWANLASGGPEPRAMAAVSLLISLDDRANTEETVTQTRYMMMQLFKGSDLLSYPDPARCLSKMPSIIRSRLQAYLLINILTNIGVMLESPPRLRTWEEMGSRSDDVSGDCWEGLLNPITGALVTAGRYVIDAFYSAYGKNKDQKAQDNSSFQLIKKILREGINLDPGRFNQFSGREDTPLKEMKVHDASPSFILFGCDLLCARLREELGPQWRQDLSDDIYTKWITDFSWEKIASFKASGDMDPSEKKARLKTTHPSVKCLEAVVKIVKDKDCLNPLFELKEIMDKVMEDWGGVCCYLFKKAQHGGLREIYVLTIHSRVIQKFVEDAMRVLCQYFPEETLCNPESKTILVGQFFTDVLAASTKTGGTYIHRSSSEDKSTWNQGFIVTTFMLFTARILPDEVARPMCCAIKLWLSKVILLPAPVQKMLLQKIHLSDEVYQQLLRAFWKNLSAEDPPLSEDLFEDQAGSYIHVLAGMWQGILHVTSSVMHLLKCLVYKYVGKTFILPILKTKGATDLIVTTLCSSDDSLTLAAAIMSPTATREDLASVESILDVYMKMEPHLCKFFQMISSAKSVISAKHLFEFNSAYYLRSGLVNPQIKFIYSSLSLNESSTFLKRQEVCYNLVKDLLEAGGTHMQVHLQQLIQGMLHYHLVGMTSNALYEQWAESVLATPSIHCGFFCLDADLIAGIMGSAFAHWLNMRDSRAPVSFSLAKVVKQRDPNVDDFQQNIALYYGDAKRWKNLVQTVVSNLQPEELSQGDRLRILLEKVSHSKKELAVRLESKARDNGAYESLRIKGGVVDMSAQGVYGISTDCFTRGQIRLRPGEEDPEAGPLETHREKMSLLKVAKENESLADSRPETSYRRLPVETILLIFPRYRSYETVYCLLGKYRQPGYIIINTHSYRKKKNTIQFSSHDMGFPCLPLQAFKNIWFGIDVMAARANIEATCRKMKDLFPWIQDTAEDTFRLGPFKEAESLKSFLESFDSKYTAVTPVCRQINSLRPLAQVENCLVFNHYPVTRLIPVSGTEVEEEDTDGGYDAGIVLTDRSMAYQEIMGRIDLILTTPTSNAMKEELINDYLTENADVMSGDYDTTGMTKQEMFIHLALGLLSGNIEIEMLPALLLRIKGGYYIEKIMKQKGKKNEREGRGLWKVYTSVGWVMIHALDNWALAVTVQNMNFLVNQRLLITTIISNLGYSLSSPDIYVDVPRSVRDSIMSIGPARYSDRMLTSTGISIDNRPLLWTECRIYISPCSPEVEQPAASSTRAFLRVDTDTVFLCTDGEEGEKDRLAHVASRACPVAPVVQTTLDCAERKGTLFSYWTHCVPHECLELQRLIMFLHDNYDEPDEDITDDSFKDMGIEKNITYRALKDWLAQTLRYRLVNTKAITRADIVNETLTALVPEYVAEAPSQMPREFYTLMGDAMETFARGMQQEYQPEDLLSMAPVVQQQVEDEVPLWRRRAPSTTESRIASTSWADEVEEEGVVDAAGSESTDTDEEGAVGYTLEEIDRRRQLRWDKEKRVAAQNEEAATRIMEDAIHTVGSGLLDFLGVERTEESDPHFLEDYVPDRQLESLYMRHPFWDLFIRACGDLGIWDKISGKRPHTKLERDWLKDLCWLLGLDLPDMEQPDLFDLARKRRRASSSSSSSPRDSDSC</sequence>
<keyword evidence="12" id="KW-0696">RNA-directed RNA polymerase</keyword>
<evidence type="ECO:0000256" key="1">
    <source>
        <dbReference type="ARBA" id="ARBA00012494"/>
    </source>
</evidence>
<evidence type="ECO:0000256" key="6">
    <source>
        <dbReference type="ARBA" id="ARBA00030285"/>
    </source>
</evidence>
<keyword evidence="3" id="KW-0808">Transferase</keyword>
<dbReference type="GO" id="GO:0003968">
    <property type="term" value="F:RNA-directed RNA polymerase activity"/>
    <property type="evidence" value="ECO:0007669"/>
    <property type="project" value="UniProtKB-KW"/>
</dbReference>
<organism evidence="12">
    <name type="scientific">Blattodean phenui-related virus OKIAV266</name>
    <dbReference type="NCBI Taxonomy" id="2746241"/>
    <lineage>
        <taxon>Viruses</taxon>
        <taxon>Riboviria</taxon>
        <taxon>Orthornavirae</taxon>
        <taxon>Negarnaviricota</taxon>
        <taxon>Polyploviricotina</taxon>
        <taxon>Bunyaviricetes</taxon>
        <taxon>Hareavirales</taxon>
        <taxon>Phenuiviridae</taxon>
    </lineage>
</organism>
<evidence type="ECO:0000256" key="3">
    <source>
        <dbReference type="ARBA" id="ARBA00022679"/>
    </source>
</evidence>
<dbReference type="Pfam" id="PF04196">
    <property type="entry name" value="Bunya_RdRp"/>
    <property type="match status" value="1"/>
</dbReference>
<evidence type="ECO:0000256" key="8">
    <source>
        <dbReference type="ARBA" id="ARBA00031012"/>
    </source>
</evidence>
<evidence type="ECO:0000256" key="7">
    <source>
        <dbReference type="ARBA" id="ARBA00030436"/>
    </source>
</evidence>
<dbReference type="GO" id="GO:0006351">
    <property type="term" value="P:DNA-templated transcription"/>
    <property type="evidence" value="ECO:0007669"/>
    <property type="project" value="InterPro"/>
</dbReference>
<proteinExistence type="inferred from homology"/>
<evidence type="ECO:0000256" key="9">
    <source>
        <dbReference type="ARBA" id="ARBA00034123"/>
    </source>
</evidence>
<evidence type="ECO:0000313" key="12">
    <source>
        <dbReference type="EMBL" id="QMP82340.1"/>
    </source>
</evidence>
<keyword evidence="12" id="KW-0548">Nucleotidyltransferase</keyword>
<feature type="domain" description="RdRp catalytic" evidence="11">
    <location>
        <begin position="992"/>
        <end position="1196"/>
    </location>
</feature>
<dbReference type="EMBL" id="MT153536">
    <property type="protein sequence ID" value="QMP82340.1"/>
    <property type="molecule type" value="Viral_cRNA"/>
</dbReference>
<dbReference type="InterPro" id="IPR029124">
    <property type="entry name" value="L_protein_N"/>
</dbReference>
<evidence type="ECO:0000259" key="11">
    <source>
        <dbReference type="PROSITE" id="PS50525"/>
    </source>
</evidence>
<dbReference type="GO" id="GO:0016787">
    <property type="term" value="F:hydrolase activity"/>
    <property type="evidence" value="ECO:0007669"/>
    <property type="project" value="UniProtKB-KW"/>
</dbReference>
<dbReference type="PROSITE" id="PS50525">
    <property type="entry name" value="RDRP_SSRNA_NEG_SEG"/>
    <property type="match status" value="1"/>
</dbReference>